<reference evidence="1 2" key="1">
    <citation type="submission" date="2018-03" db="EMBL/GenBank/DDBJ databases">
        <title>Genomic Encyclopedia of Archaeal and Bacterial Type Strains, Phase II (KMG-II): from individual species to whole genera.</title>
        <authorList>
            <person name="Goeker M."/>
        </authorList>
    </citation>
    <scope>NUCLEOTIDE SEQUENCE [LARGE SCALE GENOMIC DNA]</scope>
    <source>
        <strain evidence="1 2">DSM 28229</strain>
    </source>
</reference>
<comment type="caution">
    <text evidence="1">The sequence shown here is derived from an EMBL/GenBank/DDBJ whole genome shotgun (WGS) entry which is preliminary data.</text>
</comment>
<sequence>MQIFSCIFSRSSENIELLNKFLHKNKLFKSFLPKFTGYNNSGSGTLLEIINFIGLYGKYRFSEA</sequence>
<evidence type="ECO:0000313" key="1">
    <source>
        <dbReference type="EMBL" id="PWJ44939.1"/>
    </source>
</evidence>
<protein>
    <submittedName>
        <fullName evidence="1">Uncharacterized protein</fullName>
    </submittedName>
</protein>
<dbReference type="AlphaFoldDB" id="A0A315ZIA3"/>
<name>A0A315ZIA3_SEDFL</name>
<accession>A0A315ZIA3</accession>
<dbReference type="EMBL" id="QGDO01000001">
    <property type="protein sequence ID" value="PWJ44939.1"/>
    <property type="molecule type" value="Genomic_DNA"/>
</dbReference>
<evidence type="ECO:0000313" key="2">
    <source>
        <dbReference type="Proteomes" id="UP000245535"/>
    </source>
</evidence>
<keyword evidence="2" id="KW-1185">Reference proteome</keyword>
<organism evidence="1 2">
    <name type="scientific">Sediminitomix flava</name>
    <dbReference type="NCBI Taxonomy" id="379075"/>
    <lineage>
        <taxon>Bacteria</taxon>
        <taxon>Pseudomonadati</taxon>
        <taxon>Bacteroidota</taxon>
        <taxon>Cytophagia</taxon>
        <taxon>Cytophagales</taxon>
        <taxon>Flammeovirgaceae</taxon>
        <taxon>Sediminitomix</taxon>
    </lineage>
</organism>
<gene>
    <name evidence="1" type="ORF">BC781_1011328</name>
</gene>
<proteinExistence type="predicted"/>
<dbReference type="Proteomes" id="UP000245535">
    <property type="component" value="Unassembled WGS sequence"/>
</dbReference>